<gene>
    <name evidence="12" type="primary">eno</name>
    <name evidence="18" type="ORF">SAMN04488542_1609</name>
</gene>
<dbReference type="InterPro" id="IPR036849">
    <property type="entry name" value="Enolase-like_C_sf"/>
</dbReference>
<evidence type="ECO:0000256" key="7">
    <source>
        <dbReference type="ARBA" id="ARBA00022723"/>
    </source>
</evidence>
<feature type="binding site" evidence="14">
    <location>
        <position position="312"/>
    </location>
    <ligand>
        <name>substrate</name>
    </ligand>
</feature>
<feature type="binding site" evidence="14">
    <location>
        <position position="285"/>
    </location>
    <ligand>
        <name>substrate</name>
    </ligand>
</feature>
<dbReference type="FunFam" id="3.30.390.10:FF:000001">
    <property type="entry name" value="Enolase"/>
    <property type="match status" value="1"/>
</dbReference>
<keyword evidence="8 12" id="KW-0460">Magnesium</keyword>
<proteinExistence type="inferred from homology"/>
<comment type="similarity">
    <text evidence="2 12">Belongs to the enolase family.</text>
</comment>
<organism evidence="18 19">
    <name type="scientific">Fontibacillus panacisegetis</name>
    <dbReference type="NCBI Taxonomy" id="670482"/>
    <lineage>
        <taxon>Bacteria</taxon>
        <taxon>Bacillati</taxon>
        <taxon>Bacillota</taxon>
        <taxon>Bacilli</taxon>
        <taxon>Bacillales</taxon>
        <taxon>Paenibacillaceae</taxon>
        <taxon>Fontibacillus</taxon>
    </lineage>
</organism>
<evidence type="ECO:0000256" key="6">
    <source>
        <dbReference type="ARBA" id="ARBA00022525"/>
    </source>
</evidence>
<dbReference type="AlphaFoldDB" id="A0A1G7V7J0"/>
<dbReference type="CDD" id="cd03313">
    <property type="entry name" value="enolase"/>
    <property type="match status" value="1"/>
</dbReference>
<keyword evidence="5 12" id="KW-0963">Cytoplasm</keyword>
<evidence type="ECO:0000256" key="11">
    <source>
        <dbReference type="ARBA" id="ARBA00048951"/>
    </source>
</evidence>
<evidence type="ECO:0000256" key="1">
    <source>
        <dbReference type="ARBA" id="ARBA00005031"/>
    </source>
</evidence>
<dbReference type="InterPro" id="IPR020809">
    <property type="entry name" value="Enolase_CS"/>
</dbReference>
<dbReference type="GO" id="GO:0000287">
    <property type="term" value="F:magnesium ion binding"/>
    <property type="evidence" value="ECO:0007669"/>
    <property type="project" value="UniProtKB-UniRule"/>
</dbReference>
<keyword evidence="19" id="KW-1185">Reference proteome</keyword>
<dbReference type="Proteomes" id="UP000198972">
    <property type="component" value="Unassembled WGS sequence"/>
</dbReference>
<dbReference type="SUPFAM" id="SSF51604">
    <property type="entry name" value="Enolase C-terminal domain-like"/>
    <property type="match status" value="1"/>
</dbReference>
<dbReference type="RefSeq" id="WP_091236584.1">
    <property type="nucleotide sequence ID" value="NZ_FNBG01000060.1"/>
</dbReference>
<dbReference type="InterPro" id="IPR020810">
    <property type="entry name" value="Enolase_C"/>
</dbReference>
<feature type="binding site" evidence="12 15">
    <location>
        <position position="312"/>
    </location>
    <ligand>
        <name>Mg(2+)</name>
        <dbReference type="ChEBI" id="CHEBI:18420"/>
    </ligand>
</feature>
<evidence type="ECO:0000256" key="10">
    <source>
        <dbReference type="ARBA" id="ARBA00023239"/>
    </source>
</evidence>
<accession>A0A1G7V7J0</accession>
<dbReference type="GO" id="GO:0009986">
    <property type="term" value="C:cell surface"/>
    <property type="evidence" value="ECO:0007669"/>
    <property type="project" value="UniProtKB-SubCell"/>
</dbReference>
<dbReference type="PANTHER" id="PTHR11902">
    <property type="entry name" value="ENOLASE"/>
    <property type="match status" value="1"/>
</dbReference>
<evidence type="ECO:0000313" key="19">
    <source>
        <dbReference type="Proteomes" id="UP000198972"/>
    </source>
</evidence>
<dbReference type="PANTHER" id="PTHR11902:SF1">
    <property type="entry name" value="ENOLASE"/>
    <property type="match status" value="1"/>
</dbReference>
<name>A0A1G7V7J0_9BACL</name>
<evidence type="ECO:0000256" key="3">
    <source>
        <dbReference type="ARBA" id="ARBA00012058"/>
    </source>
</evidence>
<dbReference type="InterPro" id="IPR029017">
    <property type="entry name" value="Enolase-like_N"/>
</dbReference>
<keyword evidence="7 12" id="KW-0479">Metal-binding</keyword>
<keyword evidence="10 12" id="KW-0456">Lyase</keyword>
<feature type="binding site" evidence="14">
    <location>
        <position position="155"/>
    </location>
    <ligand>
        <name>substrate</name>
    </ligand>
</feature>
<dbReference type="EMBL" id="FNBG01000060">
    <property type="protein sequence ID" value="SDG55724.1"/>
    <property type="molecule type" value="Genomic_DNA"/>
</dbReference>
<feature type="binding site" evidence="14">
    <location>
        <begin position="364"/>
        <end position="367"/>
    </location>
    <ligand>
        <name>substrate</name>
    </ligand>
</feature>
<feature type="binding site" evidence="12">
    <location>
        <position position="367"/>
    </location>
    <ligand>
        <name>(2R)-2-phosphoglycerate</name>
        <dbReference type="ChEBI" id="CHEBI:58289"/>
    </ligand>
</feature>
<feature type="binding site" evidence="12 15">
    <location>
        <position position="242"/>
    </location>
    <ligand>
        <name>Mg(2+)</name>
        <dbReference type="ChEBI" id="CHEBI:18420"/>
    </ligand>
</feature>
<dbReference type="GO" id="GO:0000015">
    <property type="term" value="C:phosphopyruvate hydratase complex"/>
    <property type="evidence" value="ECO:0007669"/>
    <property type="project" value="InterPro"/>
</dbReference>
<protein>
    <recommendedName>
        <fullName evidence="4 12">Enolase</fullName>
        <ecNumber evidence="3 12">4.2.1.11</ecNumber>
    </recommendedName>
    <alternativeName>
        <fullName evidence="12">2-phospho-D-glycerate hydro-lyase</fullName>
    </alternativeName>
    <alternativeName>
        <fullName evidence="12">2-phosphoglycerate dehydratase</fullName>
    </alternativeName>
</protein>
<evidence type="ECO:0000256" key="12">
    <source>
        <dbReference type="HAMAP-Rule" id="MF_00318"/>
    </source>
</evidence>
<dbReference type="SMART" id="SM01193">
    <property type="entry name" value="Enolase_N"/>
    <property type="match status" value="1"/>
</dbReference>
<evidence type="ECO:0000256" key="4">
    <source>
        <dbReference type="ARBA" id="ARBA00017068"/>
    </source>
</evidence>
<feature type="binding site" evidence="12 15">
    <location>
        <position position="285"/>
    </location>
    <ligand>
        <name>Mg(2+)</name>
        <dbReference type="ChEBI" id="CHEBI:18420"/>
    </ligand>
</feature>
<comment type="cofactor">
    <cofactor evidence="12">
        <name>Mg(2+)</name>
        <dbReference type="ChEBI" id="CHEBI:18420"/>
    </cofactor>
    <text evidence="12">Binds a second Mg(2+) ion via substrate during catalysis.</text>
</comment>
<evidence type="ECO:0000259" key="16">
    <source>
        <dbReference type="SMART" id="SM01192"/>
    </source>
</evidence>
<sequence length="428" mass="45827">MTIISDVYAREVLDSRGNPTVEVEVYLESGAIGRAIVPSGASTGAHEAVELRDGDKSRYLGKGVLKAVENVNEIIAPEVIGMDALDQLGIDKLMIALDGTPNKGKLGANAILAVSMAVARAAADALDLPLYVYLGGFNAKQLPVPMMNIVNGGAHADNNVDVQEFMVLPVGAPTFKEALRTGAEIFHALKDVLKGKGLNTAVGDEGGFAPNFTSNEDALSSIMEAITKAGYKPGVDVFLGMDVASTEFFKDGKYHLEGEGKSYTPAEFVDLLSSWVDKYPIITIEDGCSEDDWEGWKLLTDKLGSKIQLVGDDLFVTNTERLGKGIEDGIGNSILIKVNQIGTLTETFDAIEMAKRAGYTAVISHRSGESEDSTIADIAVATNAGQIKTGAPSRTDRIAKYNQLLRIEDQLGELAQYNGLKSFYNLKR</sequence>
<feature type="active site" description="Proton donor" evidence="12 13">
    <location>
        <position position="205"/>
    </location>
</feature>
<feature type="binding site" evidence="12">
    <location>
        <position position="337"/>
    </location>
    <ligand>
        <name>(2R)-2-phosphoglycerate</name>
        <dbReference type="ChEBI" id="CHEBI:58289"/>
    </ligand>
</feature>
<dbReference type="SMART" id="SM01192">
    <property type="entry name" value="Enolase_C"/>
    <property type="match status" value="1"/>
</dbReference>
<evidence type="ECO:0000256" key="2">
    <source>
        <dbReference type="ARBA" id="ARBA00009604"/>
    </source>
</evidence>
<keyword evidence="9 12" id="KW-0324">Glycolysis</keyword>
<comment type="subcellular location">
    <subcellularLocation>
        <location evidence="12">Cytoplasm</location>
    </subcellularLocation>
    <subcellularLocation>
        <location evidence="12">Secreted</location>
    </subcellularLocation>
    <subcellularLocation>
        <location evidence="12">Cell surface</location>
    </subcellularLocation>
    <text evidence="12">Fractions of enolase are present in both the cytoplasm and on the cell surface.</text>
</comment>
<comment type="pathway">
    <text evidence="1 12">Carbohydrate degradation; glycolysis; pyruvate from D-glyceraldehyde 3-phosphate: step 4/5.</text>
</comment>
<dbReference type="GO" id="GO:0006096">
    <property type="term" value="P:glycolytic process"/>
    <property type="evidence" value="ECO:0007669"/>
    <property type="project" value="UniProtKB-UniRule"/>
</dbReference>
<dbReference type="SFLD" id="SFLDF00002">
    <property type="entry name" value="enolase"/>
    <property type="match status" value="1"/>
</dbReference>
<dbReference type="InterPro" id="IPR020811">
    <property type="entry name" value="Enolase_N"/>
</dbReference>
<reference evidence="18 19" key="1">
    <citation type="submission" date="2016-10" db="EMBL/GenBank/DDBJ databases">
        <authorList>
            <person name="de Groot N.N."/>
        </authorList>
    </citation>
    <scope>NUCLEOTIDE SEQUENCE [LARGE SCALE GENOMIC DNA]</scope>
    <source>
        <strain evidence="18 19">DSM 28129</strain>
    </source>
</reference>
<evidence type="ECO:0000259" key="17">
    <source>
        <dbReference type="SMART" id="SM01193"/>
    </source>
</evidence>
<dbReference type="GO" id="GO:0004634">
    <property type="term" value="F:phosphopyruvate hydratase activity"/>
    <property type="evidence" value="ECO:0007669"/>
    <property type="project" value="UniProtKB-UniRule"/>
</dbReference>
<feature type="binding site" evidence="14">
    <location>
        <position position="388"/>
    </location>
    <ligand>
        <name>substrate</name>
    </ligand>
</feature>
<evidence type="ECO:0000256" key="13">
    <source>
        <dbReference type="PIRSR" id="PIRSR001400-1"/>
    </source>
</evidence>
<dbReference type="Pfam" id="PF03952">
    <property type="entry name" value="Enolase_N"/>
    <property type="match status" value="1"/>
</dbReference>
<dbReference type="Pfam" id="PF00113">
    <property type="entry name" value="Enolase_C"/>
    <property type="match status" value="1"/>
</dbReference>
<dbReference type="InterPro" id="IPR000941">
    <property type="entry name" value="Enolase"/>
</dbReference>
<comment type="catalytic activity">
    <reaction evidence="11">
        <text>(2R)-2-phosphoglycerate = phosphoenolpyruvate + H2O</text>
        <dbReference type="Rhea" id="RHEA:10164"/>
        <dbReference type="ChEBI" id="CHEBI:15377"/>
        <dbReference type="ChEBI" id="CHEBI:58289"/>
        <dbReference type="ChEBI" id="CHEBI:58702"/>
        <dbReference type="EC" id="4.2.1.11"/>
    </reaction>
    <physiologicalReaction direction="left-to-right" evidence="11">
        <dbReference type="Rhea" id="RHEA:10165"/>
    </physiologicalReaction>
</comment>
<feature type="binding site" evidence="12">
    <location>
        <position position="163"/>
    </location>
    <ligand>
        <name>(2R)-2-phosphoglycerate</name>
        <dbReference type="ChEBI" id="CHEBI:58289"/>
    </ligand>
</feature>
<keyword evidence="6 12" id="KW-0964">Secreted</keyword>
<dbReference type="SFLD" id="SFLDG00178">
    <property type="entry name" value="enolase"/>
    <property type="match status" value="1"/>
</dbReference>
<dbReference type="GO" id="GO:0005576">
    <property type="term" value="C:extracellular region"/>
    <property type="evidence" value="ECO:0007669"/>
    <property type="project" value="UniProtKB-SubCell"/>
</dbReference>
<evidence type="ECO:0000256" key="14">
    <source>
        <dbReference type="PIRSR" id="PIRSR001400-2"/>
    </source>
</evidence>
<dbReference type="EC" id="4.2.1.11" evidence="3 12"/>
<dbReference type="HAMAP" id="MF_00318">
    <property type="entry name" value="Enolase"/>
    <property type="match status" value="1"/>
</dbReference>
<dbReference type="Gene3D" id="3.20.20.120">
    <property type="entry name" value="Enolase-like C-terminal domain"/>
    <property type="match status" value="1"/>
</dbReference>
<evidence type="ECO:0000313" key="18">
    <source>
        <dbReference type="EMBL" id="SDG55724.1"/>
    </source>
</evidence>
<dbReference type="Gene3D" id="3.30.390.10">
    <property type="entry name" value="Enolase-like, N-terminal domain"/>
    <property type="match status" value="1"/>
</dbReference>
<feature type="binding site" evidence="12">
    <location>
        <position position="366"/>
    </location>
    <ligand>
        <name>(2R)-2-phosphoglycerate</name>
        <dbReference type="ChEBI" id="CHEBI:58289"/>
    </ligand>
</feature>
<evidence type="ECO:0000256" key="9">
    <source>
        <dbReference type="ARBA" id="ARBA00023152"/>
    </source>
</evidence>
<feature type="domain" description="Enolase N-terminal" evidence="17">
    <location>
        <begin position="4"/>
        <end position="134"/>
    </location>
</feature>
<evidence type="ECO:0000256" key="8">
    <source>
        <dbReference type="ARBA" id="ARBA00022842"/>
    </source>
</evidence>
<dbReference type="STRING" id="670482.SAMN04488542_1609"/>
<evidence type="ECO:0000256" key="5">
    <source>
        <dbReference type="ARBA" id="ARBA00022490"/>
    </source>
</evidence>
<dbReference type="PRINTS" id="PR00148">
    <property type="entry name" value="ENOLASE"/>
</dbReference>
<dbReference type="PIRSF" id="PIRSF001400">
    <property type="entry name" value="Enolase"/>
    <property type="match status" value="1"/>
</dbReference>
<comment type="cofactor">
    <cofactor evidence="15">
        <name>Mg(2+)</name>
        <dbReference type="ChEBI" id="CHEBI:18420"/>
    </cofactor>
    <text evidence="15">Mg(2+) is required for catalysis and for stabilizing the dimer.</text>
</comment>
<dbReference type="FunFam" id="3.20.20.120:FF:000001">
    <property type="entry name" value="Enolase"/>
    <property type="match status" value="1"/>
</dbReference>
<evidence type="ECO:0000256" key="15">
    <source>
        <dbReference type="PIRSR" id="PIRSR001400-3"/>
    </source>
</evidence>
<dbReference type="PROSITE" id="PS00164">
    <property type="entry name" value="ENOLASE"/>
    <property type="match status" value="1"/>
</dbReference>
<comment type="function">
    <text evidence="12">Catalyzes the reversible conversion of 2-phosphoglycerate (2-PG) into phosphoenolpyruvate (PEP). It is essential for the degradation of carbohydrates via glycolysis.</text>
</comment>
<dbReference type="UniPathway" id="UPA00109">
    <property type="reaction ID" value="UER00187"/>
</dbReference>
<feature type="active site" description="Proton acceptor" evidence="12 13">
    <location>
        <position position="337"/>
    </location>
</feature>
<feature type="binding site" evidence="14">
    <location>
        <position position="164"/>
    </location>
    <ligand>
        <name>substrate</name>
    </ligand>
</feature>
<dbReference type="SUPFAM" id="SSF54826">
    <property type="entry name" value="Enolase N-terminal domain-like"/>
    <property type="match status" value="1"/>
</dbReference>
<dbReference type="SFLD" id="SFLDS00001">
    <property type="entry name" value="Enolase"/>
    <property type="match status" value="1"/>
</dbReference>
<dbReference type="OrthoDB" id="9804716at2"/>
<feature type="binding site" evidence="12">
    <location>
        <position position="388"/>
    </location>
    <ligand>
        <name>(2R)-2-phosphoglycerate</name>
        <dbReference type="ChEBI" id="CHEBI:58289"/>
    </ligand>
</feature>
<feature type="domain" description="Enolase C-terminal TIM barrel" evidence="16">
    <location>
        <begin position="139"/>
        <end position="425"/>
    </location>
</feature>
<dbReference type="NCBIfam" id="TIGR01060">
    <property type="entry name" value="eno"/>
    <property type="match status" value="1"/>
</dbReference>